<dbReference type="EMBL" id="NBSH01000020">
    <property type="protein sequence ID" value="ORX33522.1"/>
    <property type="molecule type" value="Genomic_DNA"/>
</dbReference>
<feature type="compositionally biased region" description="Low complexity" evidence="1">
    <location>
        <begin position="867"/>
        <end position="881"/>
    </location>
</feature>
<feature type="domain" description="VHS" evidence="2">
    <location>
        <begin position="381"/>
        <end position="511"/>
    </location>
</feature>
<dbReference type="GO" id="GO:0043130">
    <property type="term" value="F:ubiquitin binding"/>
    <property type="evidence" value="ECO:0007669"/>
    <property type="project" value="InterPro"/>
</dbReference>
<dbReference type="Gene3D" id="1.25.40.90">
    <property type="match status" value="1"/>
</dbReference>
<feature type="region of interest" description="Disordered" evidence="1">
    <location>
        <begin position="1"/>
        <end position="271"/>
    </location>
</feature>
<dbReference type="InterPro" id="IPR008942">
    <property type="entry name" value="ENTH_VHS"/>
</dbReference>
<dbReference type="SUPFAM" id="SSF48464">
    <property type="entry name" value="ENTH/VHS domain"/>
    <property type="match status" value="1"/>
</dbReference>
<evidence type="ECO:0000259" key="2">
    <source>
        <dbReference type="PROSITE" id="PS50179"/>
    </source>
</evidence>
<dbReference type="AlphaFoldDB" id="A0A1Y1U695"/>
<dbReference type="InterPro" id="IPR002014">
    <property type="entry name" value="VHS_dom"/>
</dbReference>
<dbReference type="CDD" id="cd21383">
    <property type="entry name" value="GAT_GGA_Tom1-like"/>
    <property type="match status" value="1"/>
</dbReference>
<feature type="compositionally biased region" description="Polar residues" evidence="1">
    <location>
        <begin position="938"/>
        <end position="950"/>
    </location>
</feature>
<evidence type="ECO:0000256" key="1">
    <source>
        <dbReference type="SAM" id="MobiDB-lite"/>
    </source>
</evidence>
<dbReference type="GO" id="GO:0007034">
    <property type="term" value="P:vacuolar transport"/>
    <property type="evidence" value="ECO:0007669"/>
    <property type="project" value="UniProtKB-ARBA"/>
</dbReference>
<accession>A0A1Y1U695</accession>
<dbReference type="GO" id="GO:0051666">
    <property type="term" value="P:actin cortical patch localization"/>
    <property type="evidence" value="ECO:0007669"/>
    <property type="project" value="TreeGrafter"/>
</dbReference>
<dbReference type="PANTHER" id="PTHR47789">
    <property type="entry name" value="LAS SEVENTEEN-BINDING PROTEIN 5"/>
    <property type="match status" value="1"/>
</dbReference>
<dbReference type="PROSITE" id="PS50179">
    <property type="entry name" value="VHS"/>
    <property type="match status" value="1"/>
</dbReference>
<dbReference type="GeneID" id="33559069"/>
<dbReference type="RefSeq" id="XP_021867849.1">
    <property type="nucleotide sequence ID" value="XM_022017260.1"/>
</dbReference>
<feature type="compositionally biased region" description="Polar residues" evidence="1">
    <location>
        <begin position="910"/>
        <end position="926"/>
    </location>
</feature>
<sequence length="969" mass="106434">MKRLFKSKPGIDPLPPPPPSPPPTNHYSSPPPPPLQPSQQPSLATAPPQSNHAPKRSIGNPFLPDRDGHHMINHGFLDSRPKHGVTPFPVDLGTNRPTGKGKDRSMPNSHTAPSLLEIQQMQAHAQEQERDSRRDQWLASQRISPQEEGSWVGSPPQGLYLPPGARPPSPQQHTLPRSSTPTRPYAPSQSSYSTSHGQHGVEPMEQFQSPNTRNRDRGYSAGSNSQRSDHEHANYPAPPPVMRSPLANNAYSSPEMTDAPFPQAHPFSPPFAQAPLEEQIASIRIEAPTPDEVHGKEKKKFWGMSNLWERERKDRSRPMTPDEGSRFVENFQDAPSSHGHDEHRSRGMLFGRVGGGGDKDTTISTADNVTTAIQMLCSHPDPPFSTSFEICERINHSTQTDSVSKEAAHALRKQFKHGNEAERRAATHLWLIMMQNTNKAFQTYASSKKFLVPLDTILMSPPNKPLVSLSTRKVMTDVIADLTYNYGQNSEALVELWKKVKMPQDADFGIPLPADHQAFAPDTFYEPTRPPDANSVPPPVPIRQPHNRGPGYAALPDHGEDLRRLLEECTAARESARVLAEALVFTRPDELEHKPLIHEFYRKCFLAHESLTGQIGWAQAEAGQSRERVLIHARMDGSDDQARGSTIEEDALSSLLDAHNALGDALKQHDDLERMARDEREMREVRERSKKDTRMQRTSMMDDMLKPGTTASSSRSPSPAPHARLPAPDHAMPTASPRRGPSPLPAPIPAARSLENRSRTPSPDRLPRITNSPGRASPLGMGKSRRPLPNPFARDGLSSVPNSQQGHSSLQGHSSNPSRSGTGSTHDDGQDDSEAPSQPSRKALGKRRAQAADPDSTFDPNDMFGLSTTKKSASSASSESLLADEAYIKPVTYAYDAYQEKLEAEAMSRKGSSTDHAMTQQHSANGAVSAVSPHIRQRQGSVASVQSSTRSAHRRMGSGDVLVSPARMG</sequence>
<feature type="compositionally biased region" description="Basic and acidic residues" evidence="1">
    <location>
        <begin position="126"/>
        <end position="136"/>
    </location>
</feature>
<name>A0A1Y1U695_9TREE</name>
<dbReference type="STRING" id="4999.A0A1Y1U695"/>
<feature type="compositionally biased region" description="Low complexity" evidence="1">
    <location>
        <begin position="711"/>
        <end position="728"/>
    </location>
</feature>
<feature type="region of interest" description="Disordered" evidence="1">
    <location>
        <begin position="312"/>
        <end position="346"/>
    </location>
</feature>
<feature type="compositionally biased region" description="Low complexity" evidence="1">
    <location>
        <begin position="803"/>
        <end position="815"/>
    </location>
</feature>
<reference evidence="3 4" key="1">
    <citation type="submission" date="2017-03" db="EMBL/GenBank/DDBJ databases">
        <title>Widespread Adenine N6-methylation of Active Genes in Fungi.</title>
        <authorList>
            <consortium name="DOE Joint Genome Institute"/>
            <person name="Mondo S.J."/>
            <person name="Dannebaum R.O."/>
            <person name="Kuo R.C."/>
            <person name="Louie K.B."/>
            <person name="Bewick A.J."/>
            <person name="Labutti K."/>
            <person name="Haridas S."/>
            <person name="Kuo A."/>
            <person name="Salamov A."/>
            <person name="Ahrendt S.R."/>
            <person name="Lau R."/>
            <person name="Bowen B.P."/>
            <person name="Lipzen A."/>
            <person name="Sullivan W."/>
            <person name="Andreopoulos W.B."/>
            <person name="Clum A."/>
            <person name="Lindquist E."/>
            <person name="Daum C."/>
            <person name="Northen T.R."/>
            <person name="Ramamoorthy G."/>
            <person name="Schmitz R.J."/>
            <person name="Gryganskyi A."/>
            <person name="Culley D."/>
            <person name="Magnuson J."/>
            <person name="James T.Y."/>
            <person name="O'Malley M.A."/>
            <person name="Stajich J.E."/>
            <person name="Spatafora J.W."/>
            <person name="Visel A."/>
            <person name="Grigoriev I.V."/>
        </authorList>
    </citation>
    <scope>NUCLEOTIDE SEQUENCE [LARGE SCALE GENOMIC DNA]</scope>
    <source>
        <strain evidence="3 4">NRRL Y-17943</strain>
    </source>
</reference>
<feature type="region of interest" description="Disordered" evidence="1">
    <location>
        <begin position="667"/>
        <end position="881"/>
    </location>
</feature>
<evidence type="ECO:0000313" key="3">
    <source>
        <dbReference type="EMBL" id="ORX33522.1"/>
    </source>
</evidence>
<dbReference type="GO" id="GO:0035091">
    <property type="term" value="F:phosphatidylinositol binding"/>
    <property type="evidence" value="ECO:0007669"/>
    <property type="project" value="InterPro"/>
</dbReference>
<comment type="caution">
    <text evidence="3">The sequence shown here is derived from an EMBL/GenBank/DDBJ whole genome shotgun (WGS) entry which is preliminary data.</text>
</comment>
<dbReference type="InterPro" id="IPR045007">
    <property type="entry name" value="LSB5"/>
</dbReference>
<dbReference type="GO" id="GO:0030479">
    <property type="term" value="C:actin cortical patch"/>
    <property type="evidence" value="ECO:0007669"/>
    <property type="project" value="TreeGrafter"/>
</dbReference>
<proteinExistence type="predicted"/>
<evidence type="ECO:0000313" key="4">
    <source>
        <dbReference type="Proteomes" id="UP000193218"/>
    </source>
</evidence>
<dbReference type="PANTHER" id="PTHR47789:SF2">
    <property type="entry name" value="VHS DOMAIN-CONTAINING PROTEIN"/>
    <property type="match status" value="1"/>
</dbReference>
<feature type="compositionally biased region" description="Polar residues" evidence="1">
    <location>
        <begin position="171"/>
        <end position="197"/>
    </location>
</feature>
<dbReference type="CDD" id="cd16980">
    <property type="entry name" value="VHS_Lsb5"/>
    <property type="match status" value="1"/>
</dbReference>
<dbReference type="GO" id="GO:0006897">
    <property type="term" value="P:endocytosis"/>
    <property type="evidence" value="ECO:0007669"/>
    <property type="project" value="InterPro"/>
</dbReference>
<organism evidence="3 4">
    <name type="scientific">Kockovaella imperatae</name>
    <dbReference type="NCBI Taxonomy" id="4999"/>
    <lineage>
        <taxon>Eukaryota</taxon>
        <taxon>Fungi</taxon>
        <taxon>Dikarya</taxon>
        <taxon>Basidiomycota</taxon>
        <taxon>Agaricomycotina</taxon>
        <taxon>Tremellomycetes</taxon>
        <taxon>Tremellales</taxon>
        <taxon>Cuniculitremaceae</taxon>
        <taxon>Kockovaella</taxon>
    </lineage>
</organism>
<dbReference type="Proteomes" id="UP000193218">
    <property type="component" value="Unassembled WGS sequence"/>
</dbReference>
<feature type="compositionally biased region" description="Polar residues" evidence="1">
    <location>
        <begin position="246"/>
        <end position="255"/>
    </location>
</feature>
<feature type="compositionally biased region" description="Polar residues" evidence="1">
    <location>
        <begin position="106"/>
        <end position="125"/>
    </location>
</feature>
<feature type="compositionally biased region" description="Pro residues" evidence="1">
    <location>
        <begin position="12"/>
        <end position="36"/>
    </location>
</feature>
<gene>
    <name evidence="3" type="ORF">BD324DRAFT_639653</name>
</gene>
<dbReference type="OrthoDB" id="10255964at2759"/>
<keyword evidence="4" id="KW-1185">Reference proteome</keyword>
<dbReference type="InParanoid" id="A0A1Y1U695"/>
<feature type="compositionally biased region" description="Basic and acidic residues" evidence="1">
    <location>
        <begin position="667"/>
        <end position="695"/>
    </location>
</feature>
<protein>
    <recommendedName>
        <fullName evidence="2">VHS domain-containing protein</fullName>
    </recommendedName>
</protein>
<dbReference type="GO" id="GO:0007015">
    <property type="term" value="P:actin filament organization"/>
    <property type="evidence" value="ECO:0007669"/>
    <property type="project" value="InterPro"/>
</dbReference>
<feature type="region of interest" description="Disordered" evidence="1">
    <location>
        <begin position="906"/>
        <end position="969"/>
    </location>
</feature>